<proteinExistence type="predicted"/>
<dbReference type="PANTHER" id="PTHR32166:SF123">
    <property type="entry name" value="BED-TYPE DOMAIN-CONTAINING PROTEIN"/>
    <property type="match status" value="1"/>
</dbReference>
<keyword evidence="3" id="KW-1185">Reference proteome</keyword>
<dbReference type="OrthoDB" id="685429at2759"/>
<dbReference type="PANTHER" id="PTHR32166">
    <property type="entry name" value="OSJNBA0013A04.12 PROTEIN"/>
    <property type="match status" value="1"/>
</dbReference>
<gene>
    <name evidence="2" type="ORF">CKAN_00432800</name>
</gene>
<feature type="domain" description="DUF659" evidence="1">
    <location>
        <begin position="40"/>
        <end position="144"/>
    </location>
</feature>
<comment type="caution">
    <text evidence="2">The sequence shown here is derived from an EMBL/GenBank/DDBJ whole genome shotgun (WGS) entry which is preliminary data.</text>
</comment>
<sequence>MEHTTWFKNRLCPSHTESGRMGLGLGHGRVGSRVQFFKPWYNDYTRYLEDHFTTWKEYGYTLMCDGWTSNNRRHITNLIPYCATDTVFIRYIRASYGCTIIVQHDSRDFKYIEGWDEYVAQVVTDNAANFKATGKILDDKMPHIV</sequence>
<dbReference type="InterPro" id="IPR007021">
    <property type="entry name" value="DUF659"/>
</dbReference>
<name>A0A3S3MLL5_9MAGN</name>
<evidence type="ECO:0000313" key="2">
    <source>
        <dbReference type="EMBL" id="RWR75922.1"/>
    </source>
</evidence>
<dbReference type="EMBL" id="QPKB01000002">
    <property type="protein sequence ID" value="RWR75922.1"/>
    <property type="molecule type" value="Genomic_DNA"/>
</dbReference>
<organism evidence="2 3">
    <name type="scientific">Cinnamomum micranthum f. kanehirae</name>
    <dbReference type="NCBI Taxonomy" id="337451"/>
    <lineage>
        <taxon>Eukaryota</taxon>
        <taxon>Viridiplantae</taxon>
        <taxon>Streptophyta</taxon>
        <taxon>Embryophyta</taxon>
        <taxon>Tracheophyta</taxon>
        <taxon>Spermatophyta</taxon>
        <taxon>Magnoliopsida</taxon>
        <taxon>Magnoliidae</taxon>
        <taxon>Laurales</taxon>
        <taxon>Lauraceae</taxon>
        <taxon>Cinnamomum</taxon>
    </lineage>
</organism>
<dbReference type="Pfam" id="PF04937">
    <property type="entry name" value="DUF659"/>
    <property type="match status" value="1"/>
</dbReference>
<protein>
    <submittedName>
        <fullName evidence="2">HAT family dimerization domain-containing protein</fullName>
    </submittedName>
</protein>
<dbReference type="Proteomes" id="UP000283530">
    <property type="component" value="Unassembled WGS sequence"/>
</dbReference>
<reference evidence="2 3" key="1">
    <citation type="journal article" date="2019" name="Nat. Plants">
        <title>Stout camphor tree genome fills gaps in understanding of flowering plant genome evolution.</title>
        <authorList>
            <person name="Chaw S.M."/>
            <person name="Liu Y.C."/>
            <person name="Wu Y.W."/>
            <person name="Wang H.Y."/>
            <person name="Lin C.I."/>
            <person name="Wu C.S."/>
            <person name="Ke H.M."/>
            <person name="Chang L.Y."/>
            <person name="Hsu C.Y."/>
            <person name="Yang H.T."/>
            <person name="Sudianto E."/>
            <person name="Hsu M.H."/>
            <person name="Wu K.P."/>
            <person name="Wang L.N."/>
            <person name="Leebens-Mack J.H."/>
            <person name="Tsai I.J."/>
        </authorList>
    </citation>
    <scope>NUCLEOTIDE SEQUENCE [LARGE SCALE GENOMIC DNA]</scope>
    <source>
        <strain evidence="3">cv. Chaw 1501</strain>
        <tissue evidence="2">Young leaves</tissue>
    </source>
</reference>
<evidence type="ECO:0000259" key="1">
    <source>
        <dbReference type="Pfam" id="PF04937"/>
    </source>
</evidence>
<evidence type="ECO:0000313" key="3">
    <source>
        <dbReference type="Proteomes" id="UP000283530"/>
    </source>
</evidence>
<accession>A0A3S3MLL5</accession>
<dbReference type="AlphaFoldDB" id="A0A3S3MLL5"/>